<proteinExistence type="predicted"/>
<evidence type="ECO:0000313" key="1">
    <source>
        <dbReference type="EMBL" id="KAL1532759.1"/>
    </source>
</evidence>
<gene>
    <name evidence="1" type="ORF">AAHA92_32729</name>
</gene>
<reference evidence="1 2" key="1">
    <citation type="submission" date="2024-06" db="EMBL/GenBank/DDBJ databases">
        <title>A chromosome level genome sequence of Diviner's sage (Salvia divinorum).</title>
        <authorList>
            <person name="Ford S.A."/>
            <person name="Ro D.-K."/>
            <person name="Ness R.W."/>
            <person name="Phillips M.A."/>
        </authorList>
    </citation>
    <scope>NUCLEOTIDE SEQUENCE [LARGE SCALE GENOMIC DNA]</scope>
    <source>
        <strain evidence="1">SAF-2024a</strain>
        <tissue evidence="1">Leaf</tissue>
    </source>
</reference>
<sequence length="85" mass="9625">MTLEPFLRYRSPALPLVALAPPHRWSPAPPATTFLRPVRVKDMICDYGAVNSAGRHLKGQQASKLHKPFKPVWDYTSNVHLYSNN</sequence>
<protein>
    <submittedName>
        <fullName evidence="1">Polyadenylate-binding protein 4-like</fullName>
    </submittedName>
</protein>
<dbReference type="AlphaFoldDB" id="A0ABD1FLP4"/>
<dbReference type="Proteomes" id="UP001567538">
    <property type="component" value="Unassembled WGS sequence"/>
</dbReference>
<keyword evidence="2" id="KW-1185">Reference proteome</keyword>
<name>A0ABD1FLP4_SALDI</name>
<dbReference type="EMBL" id="JBEAFC010000014">
    <property type="protein sequence ID" value="KAL1532759.1"/>
    <property type="molecule type" value="Genomic_DNA"/>
</dbReference>
<accession>A0ABD1FLP4</accession>
<comment type="caution">
    <text evidence="1">The sequence shown here is derived from an EMBL/GenBank/DDBJ whole genome shotgun (WGS) entry which is preliminary data.</text>
</comment>
<organism evidence="1 2">
    <name type="scientific">Salvia divinorum</name>
    <name type="common">Maria pastora</name>
    <name type="synonym">Diviner's sage</name>
    <dbReference type="NCBI Taxonomy" id="28513"/>
    <lineage>
        <taxon>Eukaryota</taxon>
        <taxon>Viridiplantae</taxon>
        <taxon>Streptophyta</taxon>
        <taxon>Embryophyta</taxon>
        <taxon>Tracheophyta</taxon>
        <taxon>Spermatophyta</taxon>
        <taxon>Magnoliopsida</taxon>
        <taxon>eudicotyledons</taxon>
        <taxon>Gunneridae</taxon>
        <taxon>Pentapetalae</taxon>
        <taxon>asterids</taxon>
        <taxon>lamiids</taxon>
        <taxon>Lamiales</taxon>
        <taxon>Lamiaceae</taxon>
        <taxon>Nepetoideae</taxon>
        <taxon>Mentheae</taxon>
        <taxon>Salviinae</taxon>
        <taxon>Salvia</taxon>
        <taxon>Salvia subgen. Calosphace</taxon>
    </lineage>
</organism>
<evidence type="ECO:0000313" key="2">
    <source>
        <dbReference type="Proteomes" id="UP001567538"/>
    </source>
</evidence>